<evidence type="ECO:0000313" key="1">
    <source>
        <dbReference type="EMBL" id="GAH46122.1"/>
    </source>
</evidence>
<reference evidence="1" key="1">
    <citation type="journal article" date="2014" name="Front. Microbiol.">
        <title>High frequency of phylogenetically diverse reductive dehalogenase-homologous genes in deep subseafloor sedimentary metagenomes.</title>
        <authorList>
            <person name="Kawai M."/>
            <person name="Futagami T."/>
            <person name="Toyoda A."/>
            <person name="Takaki Y."/>
            <person name="Nishi S."/>
            <person name="Hori S."/>
            <person name="Arai W."/>
            <person name="Tsubouchi T."/>
            <person name="Morono Y."/>
            <person name="Uchiyama I."/>
            <person name="Ito T."/>
            <person name="Fujiyama A."/>
            <person name="Inagaki F."/>
            <person name="Takami H."/>
        </authorList>
    </citation>
    <scope>NUCLEOTIDE SEQUENCE</scope>
    <source>
        <strain evidence="1">Expedition CK06-06</strain>
    </source>
</reference>
<accession>X1FMC9</accession>
<comment type="caution">
    <text evidence="1">The sequence shown here is derived from an EMBL/GenBank/DDBJ whole genome shotgun (WGS) entry which is preliminary data.</text>
</comment>
<proteinExistence type="predicted"/>
<dbReference type="EMBL" id="BARU01007556">
    <property type="protein sequence ID" value="GAH46122.1"/>
    <property type="molecule type" value="Genomic_DNA"/>
</dbReference>
<dbReference type="AlphaFoldDB" id="X1FMC9"/>
<organism evidence="1">
    <name type="scientific">marine sediment metagenome</name>
    <dbReference type="NCBI Taxonomy" id="412755"/>
    <lineage>
        <taxon>unclassified sequences</taxon>
        <taxon>metagenomes</taxon>
        <taxon>ecological metagenomes</taxon>
    </lineage>
</organism>
<protein>
    <submittedName>
        <fullName evidence="1">Uncharacterized protein</fullName>
    </submittedName>
</protein>
<sequence length="58" mass="6298">MSAISELGIISGLEINEDIGNNPLVLDLFVGGESSRYGFLDDITIVLFSIKKIVIFPN</sequence>
<name>X1FMC9_9ZZZZ</name>
<gene>
    <name evidence="1" type="ORF">S03H2_14874</name>
</gene>